<accession>A0ABT5WGG9</accession>
<evidence type="ECO:0000313" key="2">
    <source>
        <dbReference type="Proteomes" id="UP001139522"/>
    </source>
</evidence>
<dbReference type="Gene3D" id="1.10.260.40">
    <property type="entry name" value="lambda repressor-like DNA-binding domains"/>
    <property type="match status" value="1"/>
</dbReference>
<dbReference type="SUPFAM" id="SSF47413">
    <property type="entry name" value="lambda repressor-like DNA-binding domains"/>
    <property type="match status" value="1"/>
</dbReference>
<reference evidence="1" key="1">
    <citation type="submission" date="2023-01" db="EMBL/GenBank/DDBJ databases">
        <title>Psychroserpens sp. MSW6 and Marinomonas sp. RSW2, isolated from seawater.</title>
        <authorList>
            <person name="Kristyanto S."/>
            <person name="Jung J."/>
            <person name="Kim J.M."/>
            <person name="Jeon C.O."/>
        </authorList>
    </citation>
    <scope>NUCLEOTIDE SEQUENCE</scope>
    <source>
        <strain evidence="1">RSW2</strain>
    </source>
</reference>
<dbReference type="Proteomes" id="UP001139522">
    <property type="component" value="Unassembled WGS sequence"/>
</dbReference>
<name>A0ABT5WGG9_9GAMM</name>
<gene>
    <name evidence="1" type="ORF">M3I01_013565</name>
</gene>
<organism evidence="1 2">
    <name type="scientific">Marinomonas maritima</name>
    <dbReference type="NCBI Taxonomy" id="2940935"/>
    <lineage>
        <taxon>Bacteria</taxon>
        <taxon>Pseudomonadati</taxon>
        <taxon>Pseudomonadota</taxon>
        <taxon>Gammaproteobacteria</taxon>
        <taxon>Oceanospirillales</taxon>
        <taxon>Oceanospirillaceae</taxon>
        <taxon>Marinomonas</taxon>
    </lineage>
</organism>
<proteinExistence type="predicted"/>
<protein>
    <submittedName>
        <fullName evidence="1">Cro/CI family transcriptional regulator</fullName>
    </submittedName>
</protein>
<dbReference type="RefSeq" id="WP_255896420.1">
    <property type="nucleotide sequence ID" value="NZ_JAMZEG020000003.1"/>
</dbReference>
<sequence>MLKENVIAFFQAKKQNQSDIARKLGVARQTVSCWGDVIPEKQAMKLERITEGALKYDASLYSCQHKQTA</sequence>
<evidence type="ECO:0000313" key="1">
    <source>
        <dbReference type="EMBL" id="MDE8603926.1"/>
    </source>
</evidence>
<dbReference type="EMBL" id="JAMZEG020000003">
    <property type="protein sequence ID" value="MDE8603926.1"/>
    <property type="molecule type" value="Genomic_DNA"/>
</dbReference>
<dbReference type="InterPro" id="IPR010982">
    <property type="entry name" value="Lambda_DNA-bd_dom_sf"/>
</dbReference>
<dbReference type="Pfam" id="PF14549">
    <property type="entry name" value="P22_Cro"/>
    <property type="match status" value="1"/>
</dbReference>
<comment type="caution">
    <text evidence="1">The sequence shown here is derived from an EMBL/GenBank/DDBJ whole genome shotgun (WGS) entry which is preliminary data.</text>
</comment>
<keyword evidence="2" id="KW-1185">Reference proteome</keyword>